<accession>A0ABV6J2U6</accession>
<dbReference type="EMBL" id="JBHLVZ010000094">
    <property type="protein sequence ID" value="MFC0389158.1"/>
    <property type="molecule type" value="Genomic_DNA"/>
</dbReference>
<dbReference type="Proteomes" id="UP001589789">
    <property type="component" value="Unassembled WGS sequence"/>
</dbReference>
<proteinExistence type="predicted"/>
<protein>
    <submittedName>
        <fullName evidence="1">Uncharacterized protein</fullName>
    </submittedName>
</protein>
<keyword evidence="2" id="KW-1185">Reference proteome</keyword>
<name>A0ABV6J2U6_9PROT</name>
<dbReference type="RefSeq" id="WP_377056271.1">
    <property type="nucleotide sequence ID" value="NZ_JBHLVZ010000094.1"/>
</dbReference>
<sequence length="150" mass="16327">MPLPKLELGLVVQYGFVWAGANRRPPPDADKSRPCLVVDVQEVAEPSPANRVVQRVTYLPISHVAPGAGETAIAIPPRVAQHLGLTYQTSYLYTSYAVEDDWPFDLETVPGGAAGTFDYGLVPPKLFAAVAKDFADYLDAHPRTIHRRSG</sequence>
<evidence type="ECO:0000313" key="1">
    <source>
        <dbReference type="EMBL" id="MFC0389158.1"/>
    </source>
</evidence>
<comment type="caution">
    <text evidence="1">The sequence shown here is derived from an EMBL/GenBank/DDBJ whole genome shotgun (WGS) entry which is preliminary data.</text>
</comment>
<organism evidence="1 2">
    <name type="scientific">Muricoccus vinaceus</name>
    <dbReference type="NCBI Taxonomy" id="424704"/>
    <lineage>
        <taxon>Bacteria</taxon>
        <taxon>Pseudomonadati</taxon>
        <taxon>Pseudomonadota</taxon>
        <taxon>Alphaproteobacteria</taxon>
        <taxon>Acetobacterales</taxon>
        <taxon>Roseomonadaceae</taxon>
        <taxon>Muricoccus</taxon>
    </lineage>
</organism>
<gene>
    <name evidence="1" type="ORF">ACFFIC_26935</name>
</gene>
<evidence type="ECO:0000313" key="2">
    <source>
        <dbReference type="Proteomes" id="UP001589789"/>
    </source>
</evidence>
<reference evidence="1 2" key="1">
    <citation type="submission" date="2024-09" db="EMBL/GenBank/DDBJ databases">
        <authorList>
            <person name="Sun Q."/>
            <person name="Mori K."/>
        </authorList>
    </citation>
    <scope>NUCLEOTIDE SEQUENCE [LARGE SCALE GENOMIC DNA]</scope>
    <source>
        <strain evidence="1 2">CCM 7468</strain>
    </source>
</reference>